<feature type="compositionally biased region" description="Polar residues" evidence="1">
    <location>
        <begin position="354"/>
        <end position="365"/>
    </location>
</feature>
<proteinExistence type="predicted"/>
<evidence type="ECO:0000256" key="1">
    <source>
        <dbReference type="SAM" id="MobiDB-lite"/>
    </source>
</evidence>
<dbReference type="Proteomes" id="UP000769157">
    <property type="component" value="Unassembled WGS sequence"/>
</dbReference>
<evidence type="ECO:0000313" key="2">
    <source>
        <dbReference type="EMBL" id="KAH3666822.1"/>
    </source>
</evidence>
<feature type="region of interest" description="Disordered" evidence="1">
    <location>
        <begin position="275"/>
        <end position="365"/>
    </location>
</feature>
<feature type="compositionally biased region" description="Basic and acidic residues" evidence="1">
    <location>
        <begin position="313"/>
        <end position="326"/>
    </location>
</feature>
<sequence length="365" mass="42306">MDFTENPWEEVADASIVGGTVGETVRDDAVSLEQTVSEHTSDEESSMDFGDFEEVQYDRPEIDFGVLRQVGERNKADDKVLEFSGDWTDRYLALVSKKRQWNTQQQQKTYRTRVAYKDTEIHRKLQTTAQHWTSVEKRVAAETGVTNLFSWSSTRETATPAKKTHQINNKLLRVAASRSRKIIDDRLEVQRQQRKKLDAERRERERRIFEEQQRKEQEARKYQVVDVPQRKEKTFFGRIFGEKSKISADSLSHDKVAQPTDGGEDAGDMIKEIKEKLKRREDSDDEEKEVDYGEIGNDMEWEPNFQEEENQEGLDHVIEGPIRETPSEPETDTDSEFDEFVSEPTPTVVESDPVTPNQPTNLIDL</sequence>
<reference evidence="2" key="1">
    <citation type="journal article" date="2021" name="Open Biol.">
        <title>Shared evolutionary footprints suggest mitochondrial oxidative damage underlies multiple complex I losses in fungi.</title>
        <authorList>
            <person name="Schikora-Tamarit M.A."/>
            <person name="Marcet-Houben M."/>
            <person name="Nosek J."/>
            <person name="Gabaldon T."/>
        </authorList>
    </citation>
    <scope>NUCLEOTIDE SEQUENCE</scope>
    <source>
        <strain evidence="2">CBS6075</strain>
    </source>
</reference>
<feature type="compositionally biased region" description="Acidic residues" evidence="1">
    <location>
        <begin position="297"/>
        <end position="312"/>
    </location>
</feature>
<organism evidence="2 3">
    <name type="scientific">Ogataea philodendri</name>
    <dbReference type="NCBI Taxonomy" id="1378263"/>
    <lineage>
        <taxon>Eukaryota</taxon>
        <taxon>Fungi</taxon>
        <taxon>Dikarya</taxon>
        <taxon>Ascomycota</taxon>
        <taxon>Saccharomycotina</taxon>
        <taxon>Pichiomycetes</taxon>
        <taxon>Pichiales</taxon>
        <taxon>Pichiaceae</taxon>
        <taxon>Ogataea</taxon>
    </lineage>
</organism>
<dbReference type="GeneID" id="70235238"/>
<gene>
    <name evidence="2" type="ORF">OGAPHI_003271</name>
</gene>
<protein>
    <submittedName>
        <fullName evidence="2">Uncharacterized protein</fullName>
    </submittedName>
</protein>
<keyword evidence="3" id="KW-1185">Reference proteome</keyword>
<dbReference type="OrthoDB" id="3994023at2759"/>
<reference evidence="2" key="2">
    <citation type="submission" date="2021-01" db="EMBL/GenBank/DDBJ databases">
        <authorList>
            <person name="Schikora-Tamarit M.A."/>
        </authorList>
    </citation>
    <scope>NUCLEOTIDE SEQUENCE</scope>
    <source>
        <strain evidence="2">CBS6075</strain>
    </source>
</reference>
<comment type="caution">
    <text evidence="2">The sequence shown here is derived from an EMBL/GenBank/DDBJ whole genome shotgun (WGS) entry which is preliminary data.</text>
</comment>
<feature type="compositionally biased region" description="Acidic residues" evidence="1">
    <location>
        <begin position="327"/>
        <end position="341"/>
    </location>
</feature>
<dbReference type="EMBL" id="JAEUBE010000199">
    <property type="protein sequence ID" value="KAH3666822.1"/>
    <property type="molecule type" value="Genomic_DNA"/>
</dbReference>
<dbReference type="RefSeq" id="XP_046061778.1">
    <property type="nucleotide sequence ID" value="XM_046204232.1"/>
</dbReference>
<name>A0A9P8P8L5_9ASCO</name>
<dbReference type="AlphaFoldDB" id="A0A9P8P8L5"/>
<accession>A0A9P8P8L5</accession>
<evidence type="ECO:0000313" key="3">
    <source>
        <dbReference type="Proteomes" id="UP000769157"/>
    </source>
</evidence>